<dbReference type="Proteomes" id="UP000006753">
    <property type="component" value="Unassembled WGS sequence"/>
</dbReference>
<reference evidence="10 11" key="1">
    <citation type="journal article" date="2012" name="BMC Genomics">
        <title>Sequencing the genome of Marssonina brunnea reveals fungus-poplar co-evolution.</title>
        <authorList>
            <person name="Zhu S."/>
            <person name="Cao Y.-Z."/>
            <person name="Jiang C."/>
            <person name="Tan B.-Y."/>
            <person name="Wang Z."/>
            <person name="Feng S."/>
            <person name="Zhang L."/>
            <person name="Su X.-H."/>
            <person name="Brejova B."/>
            <person name="Vinar T."/>
            <person name="Xu M."/>
            <person name="Wang M.-X."/>
            <person name="Zhang S.-G."/>
            <person name="Huang M.-R."/>
            <person name="Wu R."/>
            <person name="Zhou Y."/>
        </authorList>
    </citation>
    <scope>NUCLEOTIDE SEQUENCE [LARGE SCALE GENOMIC DNA]</scope>
    <source>
        <strain evidence="10 11">MB_m1</strain>
    </source>
</reference>
<comment type="function">
    <text evidence="8">Component of the Mediator complex, a coactivator involved in the regulated transcription of nearly all RNA polymerase II-dependent genes. Mediator functions as a bridge to convey information from gene-specific regulatory proteins to the basal RNA polymerase II transcription machinery. Mediator is recruited to promoters by direct interactions with regulatory proteins and serves as a scaffold for the assembly of a functional preinitiation complex with RNA polymerase II and the general transcription factors.</text>
</comment>
<dbReference type="GeneID" id="18763461"/>
<evidence type="ECO:0000256" key="8">
    <source>
        <dbReference type="RuleBase" id="RU364140"/>
    </source>
</evidence>
<sequence>MTTLPSDFPISLRSWPSTNGNDELPSIISRINTERGGFRNITEESLRQEIIEEELNDENDNPSSSEDEEEPDRAKELNAAREAFVKDLEQAYQSAMLVLDLVSLLLSKDIPVQASLSLSQGLQSMVGTQTLGMGKLAASRITEAQKQDHKNVAKGWKTQFLDKAVDSILASATRLEKEIERETKYWEQVLAVSEKGWAVCRLPNQKHILGVRFGFSESSPAFRSRSLAALTRKPDGSISLDQGFADAEPKSLRVRIKVDGKVTGISRVPKAIPKDTPVEALILQSRNTIFAEELWQELNRESRAMEPVKSKDNTLIYELTAEKFMVLDLIPLGEESTEYSGPDGPLAQSLFFAFNILLSYAHRQAHRARSRVPPPISSERRITPPLNLFRPFIARAKHQERTAQMHALFRSLHHVLVSASLPHPPSYTLVPTVWPAPLSLPIAERTILALTERLEVIATFTVTPTTTIKVKAQTYSQPTIYTQYLLALSPADSPLQMTCPVVPRTESFLVVQEYMYYATSCALASIFVPHPFATPSPSQPQPGESITPLWTQTAHPNILKKSITSPSAAAAAKQKQLAISIRSSSPVGSQSKHTITILRVQWEFLRSESSEDEDLGWMVTSWANALADGEDVSMAGGEVAKGKVMKKAMPGENSYSWIEKSFPEGGAGEGDDEDEEVVEVVKSLVDVVRDAGEWSE</sequence>
<comment type="subcellular location">
    <subcellularLocation>
        <location evidence="1 8">Nucleus</location>
    </subcellularLocation>
</comment>
<dbReference type="OrthoDB" id="5319830at2759"/>
<dbReference type="InParanoid" id="K1WN35"/>
<evidence type="ECO:0000256" key="7">
    <source>
        <dbReference type="ARBA" id="ARBA00032014"/>
    </source>
</evidence>
<dbReference type="HOGENOM" id="CLU_015164_0_0_1"/>
<evidence type="ECO:0000256" key="2">
    <source>
        <dbReference type="ARBA" id="ARBA00005635"/>
    </source>
</evidence>
<keyword evidence="11" id="KW-1185">Reference proteome</keyword>
<gene>
    <name evidence="8" type="primary">MED17</name>
    <name evidence="10" type="ORF">MBM_07526</name>
</gene>
<dbReference type="PANTHER" id="PTHR13114:SF7">
    <property type="entry name" value="MEDIATOR OF RNA POLYMERASE II TRANSCRIPTION SUBUNIT 17"/>
    <property type="match status" value="1"/>
</dbReference>
<dbReference type="Gene3D" id="6.10.250.2620">
    <property type="match status" value="1"/>
</dbReference>
<comment type="similarity">
    <text evidence="2 8">Belongs to the Mediator complex subunit 17 family.</text>
</comment>
<evidence type="ECO:0000256" key="5">
    <source>
        <dbReference type="ARBA" id="ARBA00023163"/>
    </source>
</evidence>
<evidence type="ECO:0000256" key="4">
    <source>
        <dbReference type="ARBA" id="ARBA00023015"/>
    </source>
</evidence>
<dbReference type="EMBL" id="JH921446">
    <property type="protein sequence ID" value="EKD14296.1"/>
    <property type="molecule type" value="Genomic_DNA"/>
</dbReference>
<keyword evidence="5 8" id="KW-0804">Transcription</keyword>
<comment type="subunit">
    <text evidence="8">Component of the Mediator complex.</text>
</comment>
<protein>
    <recommendedName>
        <fullName evidence="3 8">Mediator of RNA polymerase II transcription subunit 17</fullName>
    </recommendedName>
    <alternativeName>
        <fullName evidence="7 8">Mediator complex subunit 17</fullName>
    </alternativeName>
</protein>
<keyword evidence="4 8" id="KW-0805">Transcription regulation</keyword>
<evidence type="ECO:0000256" key="3">
    <source>
        <dbReference type="ARBA" id="ARBA00019610"/>
    </source>
</evidence>
<dbReference type="RefSeq" id="XP_007295415.1">
    <property type="nucleotide sequence ID" value="XM_007295353.1"/>
</dbReference>
<feature type="region of interest" description="Disordered" evidence="9">
    <location>
        <begin position="53"/>
        <end position="74"/>
    </location>
</feature>
<evidence type="ECO:0000256" key="1">
    <source>
        <dbReference type="ARBA" id="ARBA00004123"/>
    </source>
</evidence>
<organism evidence="10 11">
    <name type="scientific">Marssonina brunnea f. sp. multigermtubi (strain MB_m1)</name>
    <name type="common">Marssonina leaf spot fungus</name>
    <dbReference type="NCBI Taxonomy" id="1072389"/>
    <lineage>
        <taxon>Eukaryota</taxon>
        <taxon>Fungi</taxon>
        <taxon>Dikarya</taxon>
        <taxon>Ascomycota</taxon>
        <taxon>Pezizomycotina</taxon>
        <taxon>Leotiomycetes</taxon>
        <taxon>Helotiales</taxon>
        <taxon>Drepanopezizaceae</taxon>
        <taxon>Drepanopeziza</taxon>
    </lineage>
</organism>
<evidence type="ECO:0000256" key="9">
    <source>
        <dbReference type="SAM" id="MobiDB-lite"/>
    </source>
</evidence>
<dbReference type="eggNOG" id="ENOG502QS9H">
    <property type="taxonomic scope" value="Eukaryota"/>
</dbReference>
<dbReference type="PANTHER" id="PTHR13114">
    <property type="entry name" value="MEDIATOR OF RNA POLYMERASE II TRANSCRIPTION SUBUNIT 17"/>
    <property type="match status" value="1"/>
</dbReference>
<dbReference type="GO" id="GO:0003712">
    <property type="term" value="F:transcription coregulator activity"/>
    <property type="evidence" value="ECO:0007669"/>
    <property type="project" value="InterPro"/>
</dbReference>
<accession>K1WN35</accession>
<dbReference type="AlphaFoldDB" id="K1WN35"/>
<dbReference type="InterPro" id="IPR019313">
    <property type="entry name" value="Mediator_Med17"/>
</dbReference>
<dbReference type="Pfam" id="PF10156">
    <property type="entry name" value="Med17"/>
    <property type="match status" value="1"/>
</dbReference>
<evidence type="ECO:0000313" key="10">
    <source>
        <dbReference type="EMBL" id="EKD14296.1"/>
    </source>
</evidence>
<dbReference type="KEGG" id="mbe:MBM_07526"/>
<name>K1WN35_MARBU</name>
<dbReference type="GO" id="GO:0070847">
    <property type="term" value="C:core mediator complex"/>
    <property type="evidence" value="ECO:0007669"/>
    <property type="project" value="TreeGrafter"/>
</dbReference>
<dbReference type="STRING" id="1072389.K1WN35"/>
<evidence type="ECO:0000256" key="6">
    <source>
        <dbReference type="ARBA" id="ARBA00023242"/>
    </source>
</evidence>
<dbReference type="GO" id="GO:0016592">
    <property type="term" value="C:mediator complex"/>
    <property type="evidence" value="ECO:0007669"/>
    <property type="project" value="InterPro"/>
</dbReference>
<evidence type="ECO:0000313" key="11">
    <source>
        <dbReference type="Proteomes" id="UP000006753"/>
    </source>
</evidence>
<keyword evidence="8" id="KW-0010">Activator</keyword>
<proteinExistence type="inferred from homology"/>
<keyword evidence="6 8" id="KW-0539">Nucleus</keyword>
<dbReference type="FunCoup" id="K1WN35">
    <property type="interactions" value="142"/>
</dbReference>
<dbReference type="OMA" id="GEMTHAR"/>
<dbReference type="GO" id="GO:0006357">
    <property type="term" value="P:regulation of transcription by RNA polymerase II"/>
    <property type="evidence" value="ECO:0007669"/>
    <property type="project" value="InterPro"/>
</dbReference>
<feature type="compositionally biased region" description="Acidic residues" evidence="9">
    <location>
        <begin position="53"/>
        <end position="71"/>
    </location>
</feature>